<keyword evidence="1" id="KW-0472">Membrane</keyword>
<protein>
    <submittedName>
        <fullName evidence="2">Uncharacterized protein</fullName>
    </submittedName>
</protein>
<dbReference type="AlphaFoldDB" id="A0A4Y3UKL0"/>
<feature type="transmembrane region" description="Helical" evidence="1">
    <location>
        <begin position="108"/>
        <end position="126"/>
    </location>
</feature>
<feature type="transmembrane region" description="Helical" evidence="1">
    <location>
        <begin position="68"/>
        <end position="88"/>
    </location>
</feature>
<accession>A0A4Y3UKL0</accession>
<evidence type="ECO:0000313" key="2">
    <source>
        <dbReference type="EMBL" id="TQM99941.1"/>
    </source>
</evidence>
<reference evidence="2 3" key="1">
    <citation type="submission" date="2019-06" db="EMBL/GenBank/DDBJ databases">
        <title>Sequencing the genomes of 1000 actinobacteria strains.</title>
        <authorList>
            <person name="Klenk H.-P."/>
        </authorList>
    </citation>
    <scope>NUCLEOTIDE SEQUENCE [LARGE SCALE GENOMIC DNA]</scope>
    <source>
        <strain evidence="2 3">DSM 20427</strain>
    </source>
</reference>
<gene>
    <name evidence="2" type="ORF">FHX68_0006</name>
</gene>
<organism evidence="2 3">
    <name type="scientific">Microbacterium lacticum</name>
    <dbReference type="NCBI Taxonomy" id="33885"/>
    <lineage>
        <taxon>Bacteria</taxon>
        <taxon>Bacillati</taxon>
        <taxon>Actinomycetota</taxon>
        <taxon>Actinomycetes</taxon>
        <taxon>Micrococcales</taxon>
        <taxon>Microbacteriaceae</taxon>
        <taxon>Microbacterium</taxon>
    </lineage>
</organism>
<sequence length="166" mass="18294">MDIERGLQRLDRIAGGRLAGRRVPLPLDAKLRHAFRAVTWLLAACLALGVATVVTASVLAASGAEVTFAVWMRCLVVLGITATLFYFLARARRGWYWALRRLQLFSRIFPVVALALAAIPGLYPLWVIGEQILFAVVLIGVSDYLHTDAIRRAFPKPTARAELVTP</sequence>
<name>A0A4Y3UKL0_9MICO</name>
<dbReference type="RefSeq" id="WP_141379871.1">
    <property type="nucleotide sequence ID" value="NZ_BJNA01000011.1"/>
</dbReference>
<evidence type="ECO:0000313" key="3">
    <source>
        <dbReference type="Proteomes" id="UP000319804"/>
    </source>
</evidence>
<keyword evidence="1" id="KW-0812">Transmembrane</keyword>
<dbReference type="OrthoDB" id="4571858at2"/>
<dbReference type="EMBL" id="VFPS01000001">
    <property type="protein sequence ID" value="TQM99941.1"/>
    <property type="molecule type" value="Genomic_DNA"/>
</dbReference>
<proteinExistence type="predicted"/>
<dbReference type="Proteomes" id="UP000319804">
    <property type="component" value="Unassembled WGS sequence"/>
</dbReference>
<comment type="caution">
    <text evidence="2">The sequence shown here is derived from an EMBL/GenBank/DDBJ whole genome shotgun (WGS) entry which is preliminary data.</text>
</comment>
<feature type="transmembrane region" description="Helical" evidence="1">
    <location>
        <begin position="40"/>
        <end position="62"/>
    </location>
</feature>
<evidence type="ECO:0000256" key="1">
    <source>
        <dbReference type="SAM" id="Phobius"/>
    </source>
</evidence>
<keyword evidence="1" id="KW-1133">Transmembrane helix</keyword>
<keyword evidence="3" id="KW-1185">Reference proteome</keyword>